<dbReference type="Proteomes" id="UP000094020">
    <property type="component" value="Chromosome 8"/>
</dbReference>
<dbReference type="RefSeq" id="XP_019010389.1">
    <property type="nucleotide sequence ID" value="XM_019156587.1"/>
</dbReference>
<reference evidence="3" key="2">
    <citation type="submission" date="2013-07" db="EMBL/GenBank/DDBJ databases">
        <authorList>
            <consortium name="The Broad Institute Genome Sequencing Platform"/>
            <person name="Cuomo C."/>
            <person name="Litvintseva A."/>
            <person name="Chen Y."/>
            <person name="Heitman J."/>
            <person name="Sun S."/>
            <person name="Springer D."/>
            <person name="Dromer F."/>
            <person name="Young S.K."/>
            <person name="Zeng Q."/>
            <person name="Gargeya S."/>
            <person name="Fitzgerald M."/>
            <person name="Abouelleil A."/>
            <person name="Alvarado L."/>
            <person name="Berlin A.M."/>
            <person name="Chapman S.B."/>
            <person name="Dewar J."/>
            <person name="Goldberg J."/>
            <person name="Griggs A."/>
            <person name="Gujja S."/>
            <person name="Hansen M."/>
            <person name="Howarth C."/>
            <person name="Imamovic A."/>
            <person name="Larimer J."/>
            <person name="McCowan C."/>
            <person name="Murphy C."/>
            <person name="Pearson M."/>
            <person name="Priest M."/>
            <person name="Roberts A."/>
            <person name="Saif S."/>
            <person name="Shea T."/>
            <person name="Sykes S."/>
            <person name="Wortman J."/>
            <person name="Nusbaum C."/>
            <person name="Birren B."/>
        </authorList>
    </citation>
    <scope>NUCLEOTIDE SEQUENCE</scope>
    <source>
        <strain evidence="3">CBS 10737</strain>
    </source>
</reference>
<evidence type="ECO:0000256" key="1">
    <source>
        <dbReference type="SAM" id="MobiDB-lite"/>
    </source>
</evidence>
<reference evidence="2" key="1">
    <citation type="submission" date="2013-07" db="EMBL/GenBank/DDBJ databases">
        <title>The Genome Sequence of Cryptococcus pinus CBS10737.</title>
        <authorList>
            <consortium name="The Broad Institute Genome Sequencing Platform"/>
            <person name="Cuomo C."/>
            <person name="Litvintseva A."/>
            <person name="Chen Y."/>
            <person name="Heitman J."/>
            <person name="Sun S."/>
            <person name="Springer D."/>
            <person name="Dromer F."/>
            <person name="Young S.K."/>
            <person name="Zeng Q."/>
            <person name="Gargeya S."/>
            <person name="Fitzgerald M."/>
            <person name="Abouelleil A."/>
            <person name="Alvarado L."/>
            <person name="Berlin A.M."/>
            <person name="Chapman S.B."/>
            <person name="Dewar J."/>
            <person name="Goldberg J."/>
            <person name="Griggs A."/>
            <person name="Gujja S."/>
            <person name="Hansen M."/>
            <person name="Howarth C."/>
            <person name="Imamovic A."/>
            <person name="Larimer J."/>
            <person name="McCowan C."/>
            <person name="Murphy C."/>
            <person name="Pearson M."/>
            <person name="Priest M."/>
            <person name="Roberts A."/>
            <person name="Saif S."/>
            <person name="Shea T."/>
            <person name="Sykes S."/>
            <person name="Wortman J."/>
            <person name="Nusbaum C."/>
            <person name="Birren B."/>
        </authorList>
    </citation>
    <scope>NUCLEOTIDE SEQUENCE [LARGE SCALE GENOMIC DNA]</scope>
    <source>
        <strain evidence="2">CBS 10737</strain>
    </source>
</reference>
<dbReference type="OrthoDB" id="2564533at2759"/>
<feature type="region of interest" description="Disordered" evidence="1">
    <location>
        <begin position="466"/>
        <end position="503"/>
    </location>
</feature>
<name>A0A1B9I0V3_9TREE</name>
<accession>A0A1B9I0V3</accession>
<sequence>MPTRLLDLSDEILAHIAHFVNNDTSIPFPAFTPHWANFPVAVESSNRDQLRFRATCRRIRSLYRLQGLHLVVKSWGILEQWCHQVPDSVINGMRRIVIDIKPFNETESTSDQVDGEMLSMWSIFITFLSQFTSLEELIILNTPFCQHDIENLQITSRTLDLPTFDYLPTLKSLGFQIKCRFCANYIPRLFIPAAPKLLHLKTICPTKIGAMITNIIKTWSSIHPDKTHPLRSLYYRLNEDADLNEELSEINETFPLLEELYFSAHGSCNHGFHDSSTAKSEAPMIIAKSDSLVVPDKWAFEWHGVLDFELILFPRFPGRCTYTPCDFLDFVEKLGVYRNLRKMDCSINFVLHSEHGMPSIFMPATERGRLEYDRFVRAQRSKTIAYQGVNIDKLRRTGMTEAARIIMDEIPTLEECIFWTEVEISGPSFEVWSKYTIIRKYDDEGKSIVEVDPYVERFPVLWTSNEDGQCDTLDGLPESDTDDSESEGDAESDMSDSESEGDP</sequence>
<evidence type="ECO:0000313" key="2">
    <source>
        <dbReference type="EMBL" id="OCF49170.1"/>
    </source>
</evidence>
<dbReference type="KEGG" id="kpin:30173227"/>
<dbReference type="AlphaFoldDB" id="A0A1B9I0V3"/>
<dbReference type="EMBL" id="CP144526">
    <property type="protein sequence ID" value="WWC72075.1"/>
    <property type="molecule type" value="Genomic_DNA"/>
</dbReference>
<dbReference type="GeneID" id="30173227"/>
<organism evidence="2">
    <name type="scientific">Kwoniella pini CBS 10737</name>
    <dbReference type="NCBI Taxonomy" id="1296096"/>
    <lineage>
        <taxon>Eukaryota</taxon>
        <taxon>Fungi</taxon>
        <taxon>Dikarya</taxon>
        <taxon>Basidiomycota</taxon>
        <taxon>Agaricomycotina</taxon>
        <taxon>Tremellomycetes</taxon>
        <taxon>Tremellales</taxon>
        <taxon>Cryptococcaceae</taxon>
        <taxon>Kwoniella</taxon>
    </lineage>
</organism>
<feature type="compositionally biased region" description="Acidic residues" evidence="1">
    <location>
        <begin position="477"/>
        <end position="503"/>
    </location>
</feature>
<gene>
    <name evidence="2" type="ORF">I206_04858</name>
    <name evidence="3" type="ORF">I206_106035</name>
</gene>
<reference evidence="2" key="3">
    <citation type="submission" date="2016-07" db="EMBL/GenBank/DDBJ databases">
        <title>Evolution of pathogenesis and genome organization in the Tremellales.</title>
        <authorList>
            <person name="Cuomo C."/>
            <person name="Litvintseva A."/>
            <person name="Heitman J."/>
            <person name="Chen Y."/>
            <person name="Sun S."/>
            <person name="Springer D."/>
            <person name="Dromer F."/>
            <person name="Young S."/>
            <person name="Zeng Q."/>
            <person name="Chapman S."/>
            <person name="Gujja S."/>
            <person name="Saif S."/>
            <person name="Birren B."/>
        </authorList>
    </citation>
    <scope>NUCLEOTIDE SEQUENCE</scope>
    <source>
        <strain evidence="2">CBS 10737</strain>
    </source>
</reference>
<reference evidence="3" key="4">
    <citation type="submission" date="2024-02" db="EMBL/GenBank/DDBJ databases">
        <title>Comparative genomics of Cryptococcus and Kwoniella reveals pathogenesis evolution and contrasting modes of karyotype evolution via chromosome fusion or intercentromeric recombination.</title>
        <authorList>
            <person name="Coelho M.A."/>
            <person name="David-Palma M."/>
            <person name="Shea T."/>
            <person name="Bowers K."/>
            <person name="McGinley-Smith S."/>
            <person name="Mohammad A.W."/>
            <person name="Gnirke A."/>
            <person name="Yurkov A.M."/>
            <person name="Nowrousian M."/>
            <person name="Sun S."/>
            <person name="Cuomo C.A."/>
            <person name="Heitman J."/>
        </authorList>
    </citation>
    <scope>NUCLEOTIDE SEQUENCE</scope>
    <source>
        <strain evidence="3">CBS 10737</strain>
    </source>
</reference>
<evidence type="ECO:0000313" key="3">
    <source>
        <dbReference type="EMBL" id="WWC72075.1"/>
    </source>
</evidence>
<evidence type="ECO:0000313" key="4">
    <source>
        <dbReference type="Proteomes" id="UP000094020"/>
    </source>
</evidence>
<protein>
    <submittedName>
        <fullName evidence="2">Uncharacterized protein</fullName>
    </submittedName>
</protein>
<keyword evidence="4" id="KW-1185">Reference proteome</keyword>
<proteinExistence type="predicted"/>
<dbReference type="EMBL" id="KI894012">
    <property type="protein sequence ID" value="OCF49170.1"/>
    <property type="molecule type" value="Genomic_DNA"/>
</dbReference>